<dbReference type="EMBL" id="LR797071">
    <property type="protein sequence ID" value="CAB4184408.1"/>
    <property type="molecule type" value="Genomic_DNA"/>
</dbReference>
<evidence type="ECO:0000313" key="1">
    <source>
        <dbReference type="EMBL" id="CAB4173928.1"/>
    </source>
</evidence>
<accession>A0A6J5R6Z9</accession>
<dbReference type="EMBL" id="LR797185">
    <property type="protein sequence ID" value="CAB4192689.1"/>
    <property type="molecule type" value="Genomic_DNA"/>
</dbReference>
<protein>
    <submittedName>
        <fullName evidence="3">Uncharacterized protein</fullName>
    </submittedName>
</protein>
<evidence type="ECO:0000313" key="2">
    <source>
        <dbReference type="EMBL" id="CAB4184408.1"/>
    </source>
</evidence>
<proteinExistence type="predicted"/>
<evidence type="ECO:0000313" key="3">
    <source>
        <dbReference type="EMBL" id="CAB4192689.1"/>
    </source>
</evidence>
<gene>
    <name evidence="2" type="ORF">UFOVP1131_2</name>
    <name evidence="3" type="ORF">UFOVP1245_61</name>
    <name evidence="4" type="ORF">UFOVP1582_117</name>
    <name evidence="1" type="ORF">UFOVP966_16</name>
</gene>
<organism evidence="3">
    <name type="scientific">uncultured Caudovirales phage</name>
    <dbReference type="NCBI Taxonomy" id="2100421"/>
    <lineage>
        <taxon>Viruses</taxon>
        <taxon>Duplodnaviria</taxon>
        <taxon>Heunggongvirae</taxon>
        <taxon>Uroviricota</taxon>
        <taxon>Caudoviricetes</taxon>
        <taxon>Peduoviridae</taxon>
        <taxon>Maltschvirus</taxon>
        <taxon>Maltschvirus maltsch</taxon>
    </lineage>
</organism>
<evidence type="ECO:0000313" key="4">
    <source>
        <dbReference type="EMBL" id="CAB5231581.1"/>
    </source>
</evidence>
<name>A0A6J5R6Z9_9CAUD</name>
<dbReference type="EMBL" id="LR798428">
    <property type="protein sequence ID" value="CAB5231581.1"/>
    <property type="molecule type" value="Genomic_DNA"/>
</dbReference>
<sequence length="57" mass="6519">MTKPYMVVLRIEIDESYDHPLNWDWTSLLDLPSSGGVQVLVAQEITDLNDKEENDNA</sequence>
<dbReference type="EMBL" id="LR796919">
    <property type="protein sequence ID" value="CAB4173928.1"/>
    <property type="molecule type" value="Genomic_DNA"/>
</dbReference>
<reference evidence="3" key="1">
    <citation type="submission" date="2020-05" db="EMBL/GenBank/DDBJ databases">
        <authorList>
            <person name="Chiriac C."/>
            <person name="Salcher M."/>
            <person name="Ghai R."/>
            <person name="Kavagutti S V."/>
        </authorList>
    </citation>
    <scope>NUCLEOTIDE SEQUENCE</scope>
</reference>